<dbReference type="PANTHER" id="PTHR36451">
    <property type="entry name" value="PAPS-DEPENDENT SULFOTRANSFERASE STF3"/>
    <property type="match status" value="1"/>
</dbReference>
<accession>A0ABT5YM90</accession>
<name>A0ABT5YM90_9PROT</name>
<evidence type="ECO:0000313" key="2">
    <source>
        <dbReference type="Proteomes" id="UP001215503"/>
    </source>
</evidence>
<dbReference type="RefSeq" id="WP_275822052.1">
    <property type="nucleotide sequence ID" value="NZ_JARHUD010000004.1"/>
</dbReference>
<dbReference type="InterPro" id="IPR052736">
    <property type="entry name" value="Stf3_sulfotransferase"/>
</dbReference>
<dbReference type="SUPFAM" id="SSF52540">
    <property type="entry name" value="P-loop containing nucleoside triphosphate hydrolases"/>
    <property type="match status" value="1"/>
</dbReference>
<dbReference type="Proteomes" id="UP001215503">
    <property type="component" value="Unassembled WGS sequence"/>
</dbReference>
<dbReference type="Pfam" id="PF13469">
    <property type="entry name" value="Sulfotransfer_3"/>
    <property type="match status" value="2"/>
</dbReference>
<sequence>MNQETKADPGLHVPAWQDRLGGLVETRPRLWLGLGDWESRLLRERLEAVRIERPLYVTGLARSGSTILLELLARHPAVATHRYRDFPVLAAPWAWNWFVDRAGGKDGGPARERAHQDGIAVTAESPEAFEEPLWSAFFPQAHDPQQTSVLRAGDENPDFEAFYRDHLRKLLLLRGGERYLAKGNYNITRLGYLLRLFPDARFVVPIRAPLWHIASLMKQHRLFCAEEERNPRVLRHMRRSGHFEFGLDRRPINTGDPRVAEVSALWDAGHEVEGWAHYWSLIYDHLAERLEEEPDLRAATLVLRYEDLCADPAGTMGRILEHCGLSPEDLPAQAAERIQHPSYYRPDFTPGEAATIERLTADTAARFGSRDTESRIG</sequence>
<proteinExistence type="predicted"/>
<evidence type="ECO:0000313" key="1">
    <source>
        <dbReference type="EMBL" id="MDF2096038.1"/>
    </source>
</evidence>
<reference evidence="1 2" key="1">
    <citation type="submission" date="2023-03" db="EMBL/GenBank/DDBJ databases">
        <title>Fodinicurvata sp. CAU 1616 isolated from sea sendiment.</title>
        <authorList>
            <person name="Kim W."/>
        </authorList>
    </citation>
    <scope>NUCLEOTIDE SEQUENCE [LARGE SCALE GENOMIC DNA]</scope>
    <source>
        <strain evidence="1 2">CAU 1616</strain>
    </source>
</reference>
<keyword evidence="2" id="KW-1185">Reference proteome</keyword>
<protein>
    <submittedName>
        <fullName evidence="1">Sulfotransferase</fullName>
    </submittedName>
</protein>
<gene>
    <name evidence="1" type="ORF">P2G67_08630</name>
</gene>
<dbReference type="InterPro" id="IPR027417">
    <property type="entry name" value="P-loop_NTPase"/>
</dbReference>
<comment type="caution">
    <text evidence="1">The sequence shown here is derived from an EMBL/GenBank/DDBJ whole genome shotgun (WGS) entry which is preliminary data.</text>
</comment>
<dbReference type="PANTHER" id="PTHR36451:SF1">
    <property type="entry name" value="OMEGA-HYDROXY-BETA-DIHYDROMENAQUINONE-9 SULFOTRANSFERASE STF3"/>
    <property type="match status" value="1"/>
</dbReference>
<dbReference type="EMBL" id="JARHUD010000004">
    <property type="protein sequence ID" value="MDF2096038.1"/>
    <property type="molecule type" value="Genomic_DNA"/>
</dbReference>
<organism evidence="1 2">
    <name type="scientific">Aquibaculum arenosum</name>
    <dbReference type="NCBI Taxonomy" id="3032591"/>
    <lineage>
        <taxon>Bacteria</taxon>
        <taxon>Pseudomonadati</taxon>
        <taxon>Pseudomonadota</taxon>
        <taxon>Alphaproteobacteria</taxon>
        <taxon>Rhodospirillales</taxon>
        <taxon>Rhodovibrionaceae</taxon>
        <taxon>Aquibaculum</taxon>
    </lineage>
</organism>
<dbReference type="Gene3D" id="3.40.50.300">
    <property type="entry name" value="P-loop containing nucleotide triphosphate hydrolases"/>
    <property type="match status" value="1"/>
</dbReference>